<comment type="caution">
    <text evidence="1">The sequence shown here is derived from an EMBL/GenBank/DDBJ whole genome shotgun (WGS) entry which is preliminary data.</text>
</comment>
<evidence type="ECO:0000313" key="1">
    <source>
        <dbReference type="EMBL" id="KAK8042443.1"/>
    </source>
</evidence>
<dbReference type="InterPro" id="IPR036291">
    <property type="entry name" value="NAD(P)-bd_dom_sf"/>
</dbReference>
<name>A0ABR1T771_9PEZI</name>
<dbReference type="PANTHER" id="PTHR14097">
    <property type="entry name" value="OXIDOREDUCTASE HTATIP2"/>
    <property type="match status" value="1"/>
</dbReference>
<keyword evidence="2" id="KW-1185">Reference proteome</keyword>
<dbReference type="RefSeq" id="XP_066709296.1">
    <property type="nucleotide sequence ID" value="XM_066864335.1"/>
</dbReference>
<gene>
    <name evidence="1" type="ORF">PG994_012926</name>
</gene>
<dbReference type="Proteomes" id="UP001480595">
    <property type="component" value="Unassembled WGS sequence"/>
</dbReference>
<protein>
    <submittedName>
        <fullName evidence="1">Botcinic acid biosynthesis cluster B protein 16</fullName>
    </submittedName>
</protein>
<dbReference type="PANTHER" id="PTHR14097:SF8">
    <property type="entry name" value="NAD(P)-BINDING DOMAIN-CONTAINING PROTEIN"/>
    <property type="match status" value="1"/>
</dbReference>
<dbReference type="SUPFAM" id="SSF51735">
    <property type="entry name" value="NAD(P)-binding Rossmann-fold domains"/>
    <property type="match status" value="1"/>
</dbReference>
<dbReference type="Gene3D" id="3.40.50.720">
    <property type="entry name" value="NAD(P)-binding Rossmann-like Domain"/>
    <property type="match status" value="1"/>
</dbReference>
<sequence>MHLILTGATGLIGSSALDAMLRMSSVTKISILSRRPVQMVQDRPDPRVNVIIHKDFGTYDDEVLAQLKGAAGCVWAIGVAQSQVSRTEYVQITKAYAEAAAKAFSSLPGPEPDAATATSGEGASTTPAPPFRFVYVAGGDTTTKPGLLTAFQARIKGETELSLGSLCRSSPNNQLRGYSVRIFYPDMAGHDAIKPYVAPRPLVHNVAEVFLDAPIRRFAKNLWAPTEKMGEFLAEVAMGRHDDIAAADGQEKVDGMTIISNADLRRFKGY</sequence>
<reference evidence="1 2" key="1">
    <citation type="submission" date="2023-01" db="EMBL/GenBank/DDBJ databases">
        <title>Analysis of 21 Apiospora genomes using comparative genomics revels a genus with tremendous synthesis potential of carbohydrate active enzymes and secondary metabolites.</title>
        <authorList>
            <person name="Sorensen T."/>
        </authorList>
    </citation>
    <scope>NUCLEOTIDE SEQUENCE [LARGE SCALE GENOMIC DNA]</scope>
    <source>
        <strain evidence="1 2">CBS 135458</strain>
    </source>
</reference>
<accession>A0ABR1T771</accession>
<proteinExistence type="predicted"/>
<dbReference type="GeneID" id="92097398"/>
<organism evidence="1 2">
    <name type="scientific">Apiospora phragmitis</name>
    <dbReference type="NCBI Taxonomy" id="2905665"/>
    <lineage>
        <taxon>Eukaryota</taxon>
        <taxon>Fungi</taxon>
        <taxon>Dikarya</taxon>
        <taxon>Ascomycota</taxon>
        <taxon>Pezizomycotina</taxon>
        <taxon>Sordariomycetes</taxon>
        <taxon>Xylariomycetidae</taxon>
        <taxon>Amphisphaeriales</taxon>
        <taxon>Apiosporaceae</taxon>
        <taxon>Apiospora</taxon>
    </lineage>
</organism>
<evidence type="ECO:0000313" key="2">
    <source>
        <dbReference type="Proteomes" id="UP001480595"/>
    </source>
</evidence>
<dbReference type="EMBL" id="JAQQWL010000013">
    <property type="protein sequence ID" value="KAK8042443.1"/>
    <property type="molecule type" value="Genomic_DNA"/>
</dbReference>